<evidence type="ECO:0000313" key="1">
    <source>
        <dbReference type="EMBL" id="KAI0053551.1"/>
    </source>
</evidence>
<reference evidence="1" key="1">
    <citation type="submission" date="2021-02" db="EMBL/GenBank/DDBJ databases">
        <authorList>
            <consortium name="DOE Joint Genome Institute"/>
            <person name="Ahrendt S."/>
            <person name="Looney B.P."/>
            <person name="Miyauchi S."/>
            <person name="Morin E."/>
            <person name="Drula E."/>
            <person name="Courty P.E."/>
            <person name="Chicoki N."/>
            <person name="Fauchery L."/>
            <person name="Kohler A."/>
            <person name="Kuo A."/>
            <person name="Labutti K."/>
            <person name="Pangilinan J."/>
            <person name="Lipzen A."/>
            <person name="Riley R."/>
            <person name="Andreopoulos W."/>
            <person name="He G."/>
            <person name="Johnson J."/>
            <person name="Barry K.W."/>
            <person name="Grigoriev I.V."/>
            <person name="Nagy L."/>
            <person name="Hibbett D."/>
            <person name="Henrissat B."/>
            <person name="Matheny P.B."/>
            <person name="Labbe J."/>
            <person name="Martin F."/>
        </authorList>
    </citation>
    <scope>NUCLEOTIDE SEQUENCE</scope>
    <source>
        <strain evidence="1">FP105234-sp</strain>
    </source>
</reference>
<keyword evidence="2" id="KW-1185">Reference proteome</keyword>
<name>A0ACB8SC56_9AGAM</name>
<comment type="caution">
    <text evidence="1">The sequence shown here is derived from an EMBL/GenBank/DDBJ whole genome shotgun (WGS) entry which is preliminary data.</text>
</comment>
<dbReference type="Proteomes" id="UP000814033">
    <property type="component" value="Unassembled WGS sequence"/>
</dbReference>
<reference evidence="1" key="2">
    <citation type="journal article" date="2022" name="New Phytol.">
        <title>Evolutionary transition to the ectomycorrhizal habit in the genomes of a hyperdiverse lineage of mushroom-forming fungi.</title>
        <authorList>
            <person name="Looney B."/>
            <person name="Miyauchi S."/>
            <person name="Morin E."/>
            <person name="Drula E."/>
            <person name="Courty P.E."/>
            <person name="Kohler A."/>
            <person name="Kuo A."/>
            <person name="LaButti K."/>
            <person name="Pangilinan J."/>
            <person name="Lipzen A."/>
            <person name="Riley R."/>
            <person name="Andreopoulos W."/>
            <person name="He G."/>
            <person name="Johnson J."/>
            <person name="Nolan M."/>
            <person name="Tritt A."/>
            <person name="Barry K.W."/>
            <person name="Grigoriev I.V."/>
            <person name="Nagy L.G."/>
            <person name="Hibbett D."/>
            <person name="Henrissat B."/>
            <person name="Matheny P.B."/>
            <person name="Labbe J."/>
            <person name="Martin F.M."/>
        </authorList>
    </citation>
    <scope>NUCLEOTIDE SEQUENCE</scope>
    <source>
        <strain evidence="1">FP105234-sp</strain>
    </source>
</reference>
<organism evidence="1 2">
    <name type="scientific">Auriscalpium vulgare</name>
    <dbReference type="NCBI Taxonomy" id="40419"/>
    <lineage>
        <taxon>Eukaryota</taxon>
        <taxon>Fungi</taxon>
        <taxon>Dikarya</taxon>
        <taxon>Basidiomycota</taxon>
        <taxon>Agaricomycotina</taxon>
        <taxon>Agaricomycetes</taxon>
        <taxon>Russulales</taxon>
        <taxon>Auriscalpiaceae</taxon>
        <taxon>Auriscalpium</taxon>
    </lineage>
</organism>
<accession>A0ACB8SC56</accession>
<evidence type="ECO:0000313" key="2">
    <source>
        <dbReference type="Proteomes" id="UP000814033"/>
    </source>
</evidence>
<protein>
    <submittedName>
        <fullName evidence="1">GMC oxidoreductase</fullName>
    </submittedName>
</protein>
<sequence length="689" mass="71677">MRLVRSFDALLPFRLLILLSLVTSSLSHHPRSGHHPRSIVTAAQLQSSYDFVIVGGGTAGLVLASRLSEDANTTVLVLEAGDTGDAEMGIISVPANAYYKSLMGGPDDWSYPVVPQPATNNRAMVWPRGKVLGGSSAVNGMYSVRPSQIEVDAWASLAAPGNDTVWGWDTLFAGMKKSETFVPPGDAVQAADIQFGTGSHGSSGPLYASYPNFIPPLVGSWGPALSAVGVSASPDAYGGQNWGSYVATSSINPTNWTRSYSRSAYIDSLPPRSNLQILTNATVTRLIFNGTSSSGALTASAVEYASDRTSARNTVNVGQEVILSSGAVGSPHILLHSGVGPSDMLNTAGVKVLHELPGVGQHLQDHVSTQVVFNTTSETAASILASGSTASVPGGLTSFLSFVNSATAYVNVTALFGDSAGAFQTAVSGAMESSAASLVPSQDATVVEGYRAIYNVSQQLLSSPLGHVEILLNLIETPAGPQSIGIQIALQRPFSQGYLYINSNNTFDYPLIDPKYLSHDADKQLLRAGAKFARQLGQTAPLSDTLTGEVTPGSAVSSDDDWDNWVAQTIGTEFHPSSTCAMLPLSLGGVVDPDLKVYGLANVRVVDASIFPIQFASHLMAPTYGLAEQAASMIRAEHNAVTSPSSTSSPGSTSSPAQLPKNAAASASTSSIPAICLSLAIYIVIGLVA</sequence>
<gene>
    <name evidence="1" type="ORF">FA95DRAFT_1480953</name>
</gene>
<dbReference type="EMBL" id="MU275839">
    <property type="protein sequence ID" value="KAI0053551.1"/>
    <property type="molecule type" value="Genomic_DNA"/>
</dbReference>
<proteinExistence type="predicted"/>